<keyword evidence="2" id="KW-0812">Transmembrane</keyword>
<feature type="disulfide bond" evidence="9">
    <location>
        <begin position="36"/>
        <end position="54"/>
    </location>
</feature>
<dbReference type="Gene3D" id="4.10.400.10">
    <property type="entry name" value="Low-density Lipoprotein Receptor"/>
    <property type="match status" value="3"/>
</dbReference>
<comment type="caution">
    <text evidence="9">Lacks conserved residue(s) required for the propagation of feature annotation.</text>
</comment>
<dbReference type="GO" id="GO:0043235">
    <property type="term" value="C:receptor complex"/>
    <property type="evidence" value="ECO:0007669"/>
    <property type="project" value="TreeGrafter"/>
</dbReference>
<accession>A0AAV2RSC2</accession>
<dbReference type="FunFam" id="4.10.400.10:FF:000065">
    <property type="entry name" value="Transmembrane protease serine 7"/>
    <property type="match status" value="1"/>
</dbReference>
<dbReference type="GO" id="GO:0006898">
    <property type="term" value="P:receptor-mediated endocytosis"/>
    <property type="evidence" value="ECO:0007669"/>
    <property type="project" value="TreeGrafter"/>
</dbReference>
<reference evidence="10 11" key="1">
    <citation type="submission" date="2024-05" db="EMBL/GenBank/DDBJ databases">
        <authorList>
            <person name="Wallberg A."/>
        </authorList>
    </citation>
    <scope>NUCLEOTIDE SEQUENCE [LARGE SCALE GENOMIC DNA]</scope>
</reference>
<dbReference type="SUPFAM" id="SSF57424">
    <property type="entry name" value="LDL receptor-like module"/>
    <property type="match status" value="3"/>
</dbReference>
<dbReference type="GO" id="GO:0042562">
    <property type="term" value="F:hormone binding"/>
    <property type="evidence" value="ECO:0007669"/>
    <property type="project" value="TreeGrafter"/>
</dbReference>
<dbReference type="PRINTS" id="PR00261">
    <property type="entry name" value="LDLRECEPTOR"/>
</dbReference>
<keyword evidence="11" id="KW-1185">Reference proteome</keyword>
<evidence type="ECO:0000256" key="6">
    <source>
        <dbReference type="ARBA" id="ARBA00023157"/>
    </source>
</evidence>
<dbReference type="InterPro" id="IPR023415">
    <property type="entry name" value="LDLR_class-A_CS"/>
</dbReference>
<dbReference type="SMART" id="SM00192">
    <property type="entry name" value="LDLa"/>
    <property type="match status" value="3"/>
</dbReference>
<feature type="non-terminal residue" evidence="10">
    <location>
        <position position="129"/>
    </location>
</feature>
<feature type="disulfide bond" evidence="9">
    <location>
        <begin position="48"/>
        <end position="63"/>
    </location>
</feature>
<evidence type="ECO:0000256" key="4">
    <source>
        <dbReference type="ARBA" id="ARBA00022989"/>
    </source>
</evidence>
<dbReference type="InterPro" id="IPR036055">
    <property type="entry name" value="LDL_receptor-like_sf"/>
</dbReference>
<evidence type="ECO:0000256" key="1">
    <source>
        <dbReference type="ARBA" id="ARBA00004167"/>
    </source>
</evidence>
<keyword evidence="7" id="KW-0675">Receptor</keyword>
<dbReference type="AlphaFoldDB" id="A0AAV2RSC2"/>
<protein>
    <submittedName>
        <fullName evidence="10">Uncharacterized protein</fullName>
    </submittedName>
</protein>
<name>A0AAV2RSC2_MEGNR</name>
<gene>
    <name evidence="10" type="ORF">MNOR_LOCUS27678</name>
</gene>
<organism evidence="10 11">
    <name type="scientific">Meganyctiphanes norvegica</name>
    <name type="common">Northern krill</name>
    <name type="synonym">Thysanopoda norvegica</name>
    <dbReference type="NCBI Taxonomy" id="48144"/>
    <lineage>
        <taxon>Eukaryota</taxon>
        <taxon>Metazoa</taxon>
        <taxon>Ecdysozoa</taxon>
        <taxon>Arthropoda</taxon>
        <taxon>Crustacea</taxon>
        <taxon>Multicrustacea</taxon>
        <taxon>Malacostraca</taxon>
        <taxon>Eumalacostraca</taxon>
        <taxon>Eucarida</taxon>
        <taxon>Euphausiacea</taxon>
        <taxon>Euphausiidae</taxon>
        <taxon>Meganyctiphanes</taxon>
    </lineage>
</organism>
<comment type="subcellular location">
    <subcellularLocation>
        <location evidence="1">Membrane</location>
        <topology evidence="1">Single-pass membrane protein</topology>
    </subcellularLocation>
</comment>
<keyword evidence="4" id="KW-1133">Transmembrane helix</keyword>
<dbReference type="Proteomes" id="UP001497623">
    <property type="component" value="Unassembled WGS sequence"/>
</dbReference>
<feature type="non-terminal residue" evidence="10">
    <location>
        <position position="1"/>
    </location>
</feature>
<dbReference type="GO" id="GO:0016324">
    <property type="term" value="C:apical plasma membrane"/>
    <property type="evidence" value="ECO:0007669"/>
    <property type="project" value="TreeGrafter"/>
</dbReference>
<keyword evidence="6 9" id="KW-1015">Disulfide bond</keyword>
<evidence type="ECO:0000256" key="2">
    <source>
        <dbReference type="ARBA" id="ARBA00022692"/>
    </source>
</evidence>
<evidence type="ECO:0000256" key="8">
    <source>
        <dbReference type="ARBA" id="ARBA00023180"/>
    </source>
</evidence>
<keyword evidence="8" id="KW-0325">Glycoprotein</keyword>
<sequence>ICDDVNDCHTGSFLSDEYGCESSCPLEKDGDRFFKCKDGRCLPEVLRCDKKVDCLNGEDEFNCKFASCKNDGWQCRSGQCIPANKICDLKYDCLDKSDEINCGNNSCSNGERQCNNGQCIPSHWWCDWR</sequence>
<dbReference type="InterPro" id="IPR002172">
    <property type="entry name" value="LDrepeatLR_classA_rpt"/>
</dbReference>
<keyword evidence="5" id="KW-0472">Membrane</keyword>
<evidence type="ECO:0000313" key="10">
    <source>
        <dbReference type="EMBL" id="CAL4135587.1"/>
    </source>
</evidence>
<evidence type="ECO:0000256" key="9">
    <source>
        <dbReference type="PROSITE-ProRule" id="PRU00124"/>
    </source>
</evidence>
<dbReference type="PANTHER" id="PTHR22722:SF14">
    <property type="entry name" value="MEGALIN, ISOFORM A"/>
    <property type="match status" value="1"/>
</dbReference>
<dbReference type="CDD" id="cd00112">
    <property type="entry name" value="LDLa"/>
    <property type="match status" value="2"/>
</dbReference>
<dbReference type="InterPro" id="IPR051221">
    <property type="entry name" value="LDLR-related"/>
</dbReference>
<dbReference type="EMBL" id="CAXKWB010029488">
    <property type="protein sequence ID" value="CAL4135587.1"/>
    <property type="molecule type" value="Genomic_DNA"/>
</dbReference>
<feature type="disulfide bond" evidence="9">
    <location>
        <begin position="87"/>
        <end position="102"/>
    </location>
</feature>
<dbReference type="PROSITE" id="PS50068">
    <property type="entry name" value="LDLRA_2"/>
    <property type="match status" value="2"/>
</dbReference>
<feature type="disulfide bond" evidence="9">
    <location>
        <begin position="75"/>
        <end position="93"/>
    </location>
</feature>
<dbReference type="Pfam" id="PF00057">
    <property type="entry name" value="Ldl_recept_a"/>
    <property type="match status" value="2"/>
</dbReference>
<evidence type="ECO:0000256" key="3">
    <source>
        <dbReference type="ARBA" id="ARBA00022737"/>
    </source>
</evidence>
<evidence type="ECO:0000313" key="11">
    <source>
        <dbReference type="Proteomes" id="UP001497623"/>
    </source>
</evidence>
<feature type="disulfide bond" evidence="9">
    <location>
        <begin position="68"/>
        <end position="80"/>
    </location>
</feature>
<keyword evidence="3" id="KW-0677">Repeat</keyword>
<dbReference type="PROSITE" id="PS01209">
    <property type="entry name" value="LDLRA_1"/>
    <property type="match status" value="2"/>
</dbReference>
<dbReference type="PANTHER" id="PTHR22722">
    <property type="entry name" value="LOW-DENSITY LIPOPROTEIN RECEPTOR-RELATED PROTEIN 2-RELATED"/>
    <property type="match status" value="1"/>
</dbReference>
<evidence type="ECO:0000256" key="5">
    <source>
        <dbReference type="ARBA" id="ARBA00023136"/>
    </source>
</evidence>
<comment type="caution">
    <text evidence="10">The sequence shown here is derived from an EMBL/GenBank/DDBJ whole genome shotgun (WGS) entry which is preliminary data.</text>
</comment>
<proteinExistence type="predicted"/>
<evidence type="ECO:0000256" key="7">
    <source>
        <dbReference type="ARBA" id="ARBA00023170"/>
    </source>
</evidence>